<evidence type="ECO:0000256" key="6">
    <source>
        <dbReference type="RuleBase" id="RU003815"/>
    </source>
</evidence>
<dbReference type="InterPro" id="IPR000754">
    <property type="entry name" value="Ribosomal_uS9"/>
</dbReference>
<dbReference type="RefSeq" id="WP_213347954.1">
    <property type="nucleotide sequence ID" value="NZ_JAEDAM010000001.1"/>
</dbReference>
<keyword evidence="2 5" id="KW-0689">Ribosomal protein</keyword>
<dbReference type="PANTHER" id="PTHR21569">
    <property type="entry name" value="RIBOSOMAL PROTEIN S9"/>
    <property type="match status" value="1"/>
</dbReference>
<organism evidence="8 9">
    <name type="scientific">Candidatus Vampirococcus lugosii</name>
    <dbReference type="NCBI Taxonomy" id="2789015"/>
    <lineage>
        <taxon>Bacteria</taxon>
        <taxon>Candidatus Absconditibacteriota</taxon>
        <taxon>Vampirococcus</taxon>
    </lineage>
</organism>
<comment type="caution">
    <text evidence="8">The sequence shown here is derived from an EMBL/GenBank/DDBJ whole genome shotgun (WGS) entry which is preliminary data.</text>
</comment>
<evidence type="ECO:0000256" key="7">
    <source>
        <dbReference type="SAM" id="MobiDB-lite"/>
    </source>
</evidence>
<dbReference type="Proteomes" id="UP000680365">
    <property type="component" value="Unassembled WGS sequence"/>
</dbReference>
<sequence length="140" mass="15859">MIKEKKYEYGLGRRKQSTAQVKLFQGGNGNIMINKGGDKVSIKEYFGGHDYLIESALHSFYTIGSGIVDRFDLDIKVSGGGLRGQADAIKLAISRALVSFNSEYRLQLKPFGLLKRDSREKERKKFGLKKARKSPQWTKR</sequence>
<dbReference type="Pfam" id="PF00380">
    <property type="entry name" value="Ribosomal_S9"/>
    <property type="match status" value="1"/>
</dbReference>
<feature type="region of interest" description="Disordered" evidence="7">
    <location>
        <begin position="119"/>
        <end position="140"/>
    </location>
</feature>
<dbReference type="InterPro" id="IPR020568">
    <property type="entry name" value="Ribosomal_Su5_D2-typ_SF"/>
</dbReference>
<dbReference type="InterPro" id="IPR014721">
    <property type="entry name" value="Ribsml_uS5_D2-typ_fold_subgr"/>
</dbReference>
<dbReference type="GO" id="GO:0005840">
    <property type="term" value="C:ribosome"/>
    <property type="evidence" value="ECO:0007669"/>
    <property type="project" value="UniProtKB-KW"/>
</dbReference>
<name>A0ABS5QJI1_9BACT</name>
<accession>A0ABS5QJI1</accession>
<dbReference type="NCBIfam" id="NF001099">
    <property type="entry name" value="PRK00132.1"/>
    <property type="match status" value="1"/>
</dbReference>
<dbReference type="InterPro" id="IPR020574">
    <property type="entry name" value="Ribosomal_uS9_CS"/>
</dbReference>
<dbReference type="InterPro" id="IPR023035">
    <property type="entry name" value="Ribosomal_uS9_bac/plastid"/>
</dbReference>
<evidence type="ECO:0000313" key="9">
    <source>
        <dbReference type="Proteomes" id="UP000680365"/>
    </source>
</evidence>
<dbReference type="PANTHER" id="PTHR21569:SF1">
    <property type="entry name" value="SMALL RIBOSOMAL SUBUNIT PROTEIN US9M"/>
    <property type="match status" value="1"/>
</dbReference>
<evidence type="ECO:0000256" key="4">
    <source>
        <dbReference type="ARBA" id="ARBA00035259"/>
    </source>
</evidence>
<keyword evidence="9" id="KW-1185">Reference proteome</keyword>
<evidence type="ECO:0000313" key="8">
    <source>
        <dbReference type="EMBL" id="MBS8121438.1"/>
    </source>
</evidence>
<gene>
    <name evidence="5" type="primary">rpsI</name>
    <name evidence="8" type="ORF">VAMP_2n264</name>
</gene>
<keyword evidence="3 5" id="KW-0687">Ribonucleoprotein</keyword>
<dbReference type="EMBL" id="JAEDAM010000001">
    <property type="protein sequence ID" value="MBS8121438.1"/>
    <property type="molecule type" value="Genomic_DNA"/>
</dbReference>
<protein>
    <recommendedName>
        <fullName evidence="4 5">Small ribosomal subunit protein uS9</fullName>
    </recommendedName>
</protein>
<evidence type="ECO:0000256" key="3">
    <source>
        <dbReference type="ARBA" id="ARBA00023274"/>
    </source>
</evidence>
<comment type="similarity">
    <text evidence="1 5 6">Belongs to the universal ribosomal protein uS9 family.</text>
</comment>
<dbReference type="SUPFAM" id="SSF54211">
    <property type="entry name" value="Ribosomal protein S5 domain 2-like"/>
    <property type="match status" value="1"/>
</dbReference>
<dbReference type="PROSITE" id="PS00360">
    <property type="entry name" value="RIBOSOMAL_S9"/>
    <property type="match status" value="1"/>
</dbReference>
<feature type="compositionally biased region" description="Basic residues" evidence="7">
    <location>
        <begin position="126"/>
        <end position="140"/>
    </location>
</feature>
<dbReference type="Gene3D" id="3.30.230.10">
    <property type="match status" value="1"/>
</dbReference>
<evidence type="ECO:0000256" key="5">
    <source>
        <dbReference type="HAMAP-Rule" id="MF_00532"/>
    </source>
</evidence>
<proteinExistence type="inferred from homology"/>
<dbReference type="HAMAP" id="MF_00532_B">
    <property type="entry name" value="Ribosomal_uS9_B"/>
    <property type="match status" value="1"/>
</dbReference>
<reference evidence="8 9" key="1">
    <citation type="journal article" date="2021" name="Nat. Commun.">
        <title>Reductive evolution and unique predatory mode in the CPR bacterium Vampirococcus lugosii.</title>
        <authorList>
            <person name="Moreira D."/>
            <person name="Zivanovic Y."/>
            <person name="Lopez-Archilla A.I."/>
            <person name="Iniesto M."/>
            <person name="Lopez-Garcia P."/>
        </authorList>
    </citation>
    <scope>NUCLEOTIDE SEQUENCE [LARGE SCALE GENOMIC DNA]</scope>
    <source>
        <strain evidence="8">Chiprana</strain>
    </source>
</reference>
<evidence type="ECO:0000256" key="2">
    <source>
        <dbReference type="ARBA" id="ARBA00022980"/>
    </source>
</evidence>
<evidence type="ECO:0000256" key="1">
    <source>
        <dbReference type="ARBA" id="ARBA00005251"/>
    </source>
</evidence>